<comment type="caution">
    <text evidence="1">The sequence shown here is derived from an EMBL/GenBank/DDBJ whole genome shotgun (WGS) entry which is preliminary data.</text>
</comment>
<accession>A0ABR3UCF0</accession>
<dbReference type="RefSeq" id="XP_069304760.1">
    <property type="nucleotide sequence ID" value="XM_069453760.1"/>
</dbReference>
<keyword evidence="2" id="KW-1185">Reference proteome</keyword>
<dbReference type="Proteomes" id="UP001578633">
    <property type="component" value="Chromosome 7"/>
</dbReference>
<gene>
    <name evidence="1" type="ORF">ACET3X_007597</name>
</gene>
<name>A0ABR3UCF0_9PLEO</name>
<protein>
    <submittedName>
        <fullName evidence="1">Uncharacterized protein</fullName>
    </submittedName>
</protein>
<evidence type="ECO:0000313" key="1">
    <source>
        <dbReference type="EMBL" id="KAL1794176.1"/>
    </source>
</evidence>
<sequence>MWRRITSAAQFRLPGPAPPCINSSAAININTRPSSNAQTGESYAYGPFTINIAAESSTPQADPGRPRFLKGVTFHPDREMEWKCTVLPYIRLLTFTVASTTDTFFMGALLKALPGIANNILRVDMKGFHWFSGISDNRKSNPFMILASNLPSLEELSFTLHTSTITDSMWGERQLLELERTKPNKAKERRVRTVAEVVGRYGMEQIFRSSALEHVRLVYIKSEMVTPFVVQGKPEVVLENIRRWLVQGFKQHGRDVVVELSLAA</sequence>
<dbReference type="EMBL" id="JBHGVX010000007">
    <property type="protein sequence ID" value="KAL1794176.1"/>
    <property type="molecule type" value="Genomic_DNA"/>
</dbReference>
<proteinExistence type="predicted"/>
<reference evidence="1 2" key="1">
    <citation type="submission" date="2024-09" db="EMBL/GenBank/DDBJ databases">
        <title>T2T genomes of carrot and Alternaria dauci and their utility for understanding host-pathogen interaction during carrot leaf blight disease.</title>
        <authorList>
            <person name="Liu W."/>
            <person name="Xu S."/>
            <person name="Ou C."/>
            <person name="Liu X."/>
            <person name="Zhuang F."/>
            <person name="Deng X.W."/>
        </authorList>
    </citation>
    <scope>NUCLEOTIDE SEQUENCE [LARGE SCALE GENOMIC DNA]</scope>
    <source>
        <strain evidence="1 2">A2016</strain>
    </source>
</reference>
<evidence type="ECO:0000313" key="2">
    <source>
        <dbReference type="Proteomes" id="UP001578633"/>
    </source>
</evidence>
<dbReference type="GeneID" id="96087919"/>
<organism evidence="1 2">
    <name type="scientific">Alternaria dauci</name>
    <dbReference type="NCBI Taxonomy" id="48095"/>
    <lineage>
        <taxon>Eukaryota</taxon>
        <taxon>Fungi</taxon>
        <taxon>Dikarya</taxon>
        <taxon>Ascomycota</taxon>
        <taxon>Pezizomycotina</taxon>
        <taxon>Dothideomycetes</taxon>
        <taxon>Pleosporomycetidae</taxon>
        <taxon>Pleosporales</taxon>
        <taxon>Pleosporineae</taxon>
        <taxon>Pleosporaceae</taxon>
        <taxon>Alternaria</taxon>
        <taxon>Alternaria sect. Porri</taxon>
    </lineage>
</organism>